<sequence length="198" mass="22446">MCTADHSATLVGIVDQLDDSPFGVVHYRFAPSFDIIMLWVIGRHSTTSRNFSVMRRLLPFFADLIFSSSLSTLEQKANPFIPFCDVVLCFPKNFKYLKLKGVSNSAMQNSIMNVDNKVQFTYAKIKCALKDSSCDSPISKNLTFTILASNVSSSSTIVFKCPHRKDDSIFTQWFIVKSFGIRCNAHSHKKEHNSYFYP</sequence>
<name>A0A9J5W8A1_SOLCO</name>
<accession>A0A9J5W8A1</accession>
<protein>
    <submittedName>
        <fullName evidence="1">Uncharacterized protein</fullName>
    </submittedName>
</protein>
<dbReference type="Proteomes" id="UP000824120">
    <property type="component" value="Chromosome 12"/>
</dbReference>
<organism evidence="1 2">
    <name type="scientific">Solanum commersonii</name>
    <name type="common">Commerson's wild potato</name>
    <name type="synonym">Commerson's nightshade</name>
    <dbReference type="NCBI Taxonomy" id="4109"/>
    <lineage>
        <taxon>Eukaryota</taxon>
        <taxon>Viridiplantae</taxon>
        <taxon>Streptophyta</taxon>
        <taxon>Embryophyta</taxon>
        <taxon>Tracheophyta</taxon>
        <taxon>Spermatophyta</taxon>
        <taxon>Magnoliopsida</taxon>
        <taxon>eudicotyledons</taxon>
        <taxon>Gunneridae</taxon>
        <taxon>Pentapetalae</taxon>
        <taxon>asterids</taxon>
        <taxon>lamiids</taxon>
        <taxon>Solanales</taxon>
        <taxon>Solanaceae</taxon>
        <taxon>Solanoideae</taxon>
        <taxon>Solaneae</taxon>
        <taxon>Solanum</taxon>
    </lineage>
</organism>
<gene>
    <name evidence="1" type="ORF">H5410_061150</name>
</gene>
<dbReference type="EMBL" id="JACXVP010000012">
    <property type="protein sequence ID" value="KAG5571384.1"/>
    <property type="molecule type" value="Genomic_DNA"/>
</dbReference>
<comment type="caution">
    <text evidence="1">The sequence shown here is derived from an EMBL/GenBank/DDBJ whole genome shotgun (WGS) entry which is preliminary data.</text>
</comment>
<evidence type="ECO:0000313" key="2">
    <source>
        <dbReference type="Proteomes" id="UP000824120"/>
    </source>
</evidence>
<proteinExistence type="predicted"/>
<evidence type="ECO:0000313" key="1">
    <source>
        <dbReference type="EMBL" id="KAG5571384.1"/>
    </source>
</evidence>
<reference evidence="1 2" key="1">
    <citation type="submission" date="2020-09" db="EMBL/GenBank/DDBJ databases">
        <title>De no assembly of potato wild relative species, Solanum commersonii.</title>
        <authorList>
            <person name="Cho K."/>
        </authorList>
    </citation>
    <scope>NUCLEOTIDE SEQUENCE [LARGE SCALE GENOMIC DNA]</scope>
    <source>
        <strain evidence="1">LZ3.2</strain>
        <tissue evidence="1">Leaf</tissue>
    </source>
</reference>
<dbReference type="AlphaFoldDB" id="A0A9J5W8A1"/>
<keyword evidence="2" id="KW-1185">Reference proteome</keyword>